<feature type="signal peptide" evidence="2">
    <location>
        <begin position="1"/>
        <end position="17"/>
    </location>
</feature>
<organism evidence="3 4">
    <name type="scientific">Echria macrotheca</name>
    <dbReference type="NCBI Taxonomy" id="438768"/>
    <lineage>
        <taxon>Eukaryota</taxon>
        <taxon>Fungi</taxon>
        <taxon>Dikarya</taxon>
        <taxon>Ascomycota</taxon>
        <taxon>Pezizomycotina</taxon>
        <taxon>Sordariomycetes</taxon>
        <taxon>Sordariomycetidae</taxon>
        <taxon>Sordariales</taxon>
        <taxon>Schizotheciaceae</taxon>
        <taxon>Echria</taxon>
    </lineage>
</organism>
<reference evidence="3" key="1">
    <citation type="submission" date="2023-06" db="EMBL/GenBank/DDBJ databases">
        <title>Genome-scale phylogeny and comparative genomics of the fungal order Sordariales.</title>
        <authorList>
            <consortium name="Lawrence Berkeley National Laboratory"/>
            <person name="Hensen N."/>
            <person name="Bonometti L."/>
            <person name="Westerberg I."/>
            <person name="Brannstrom I.O."/>
            <person name="Guillou S."/>
            <person name="Cros-Aarteil S."/>
            <person name="Calhoun S."/>
            <person name="Haridas S."/>
            <person name="Kuo A."/>
            <person name="Mondo S."/>
            <person name="Pangilinan J."/>
            <person name="Riley R."/>
            <person name="Labutti K."/>
            <person name="Andreopoulos B."/>
            <person name="Lipzen A."/>
            <person name="Chen C."/>
            <person name="Yanf M."/>
            <person name="Daum C."/>
            <person name="Ng V."/>
            <person name="Clum A."/>
            <person name="Steindorff A."/>
            <person name="Ohm R."/>
            <person name="Martin F."/>
            <person name="Silar P."/>
            <person name="Natvig D."/>
            <person name="Lalanne C."/>
            <person name="Gautier V."/>
            <person name="Ament-Velasquez S.L."/>
            <person name="Kruys A."/>
            <person name="Hutchinson M.I."/>
            <person name="Powell A.J."/>
            <person name="Barry K."/>
            <person name="Miller A.N."/>
            <person name="Grigoriev I.V."/>
            <person name="Debuchy R."/>
            <person name="Gladieux P."/>
            <person name="Thoren M.H."/>
            <person name="Johannesson H."/>
        </authorList>
    </citation>
    <scope>NUCLEOTIDE SEQUENCE</scope>
    <source>
        <strain evidence="3">PSN4</strain>
    </source>
</reference>
<evidence type="ECO:0000313" key="3">
    <source>
        <dbReference type="EMBL" id="KAK1755304.1"/>
    </source>
</evidence>
<gene>
    <name evidence="3" type="ORF">QBC47DRAFT_414200</name>
</gene>
<proteinExistence type="predicted"/>
<feature type="chain" id="PRO_5042611097" evidence="2">
    <location>
        <begin position="18"/>
        <end position="251"/>
    </location>
</feature>
<evidence type="ECO:0000313" key="4">
    <source>
        <dbReference type="Proteomes" id="UP001239445"/>
    </source>
</evidence>
<dbReference type="Proteomes" id="UP001239445">
    <property type="component" value="Unassembled WGS sequence"/>
</dbReference>
<keyword evidence="4" id="KW-1185">Reference proteome</keyword>
<comment type="caution">
    <text evidence="3">The sequence shown here is derived from an EMBL/GenBank/DDBJ whole genome shotgun (WGS) entry which is preliminary data.</text>
</comment>
<sequence>MFIQTAVIFSLVASSLAIPAGNRPSKRAILSVQNYSQFQISNGVGGNALAEVKAKFPIDENNIANIDAQDLAILKAAGETAEKAETLAGGFNEAIAAAGGANTAAGRALQVGKIKNKVLKLQMSVLVLKAQVAQGRQDRVAKLQEQITKLNKNVQLDEDAAGQASRSVNFQAWSNEWEPGASCEHVNMDAESRKRLNEALSNQKTMELLWSAGRHAQERRREAKEHWETGGLRRKKEQPQTKLCDNIRCVV</sequence>
<dbReference type="PANTHER" id="PTHR38849">
    <property type="entry name" value="SMALL SECRETED PROTEIN"/>
    <property type="match status" value="1"/>
</dbReference>
<dbReference type="EMBL" id="MU839834">
    <property type="protein sequence ID" value="KAK1755304.1"/>
    <property type="molecule type" value="Genomic_DNA"/>
</dbReference>
<keyword evidence="1" id="KW-0175">Coiled coil</keyword>
<accession>A0AAJ0BBM7</accession>
<evidence type="ECO:0000256" key="1">
    <source>
        <dbReference type="SAM" id="Coils"/>
    </source>
</evidence>
<evidence type="ECO:0000256" key="2">
    <source>
        <dbReference type="SAM" id="SignalP"/>
    </source>
</evidence>
<name>A0AAJ0BBM7_9PEZI</name>
<keyword evidence="2" id="KW-0732">Signal</keyword>
<dbReference type="AlphaFoldDB" id="A0AAJ0BBM7"/>
<dbReference type="PANTHER" id="PTHR38849:SF1">
    <property type="entry name" value="SMALL SECRETED PROTEIN"/>
    <property type="match status" value="1"/>
</dbReference>
<protein>
    <submittedName>
        <fullName evidence="3">Uncharacterized protein</fullName>
    </submittedName>
</protein>
<feature type="coiled-coil region" evidence="1">
    <location>
        <begin position="133"/>
        <end position="160"/>
    </location>
</feature>